<dbReference type="CDD" id="cd03034">
    <property type="entry name" value="ArsC_ArsC"/>
    <property type="match status" value="1"/>
</dbReference>
<keyword evidence="2 4" id="KW-0560">Oxidoreductase</keyword>
<evidence type="ECO:0000313" key="5">
    <source>
        <dbReference type="EMBL" id="AQS35823.1"/>
    </source>
</evidence>
<accession>A0A1S6HJY8</accession>
<evidence type="ECO:0000256" key="1">
    <source>
        <dbReference type="ARBA" id="ARBA00007198"/>
    </source>
</evidence>
<dbReference type="NCBIfam" id="TIGR00014">
    <property type="entry name" value="arsC"/>
    <property type="match status" value="1"/>
</dbReference>
<dbReference type="EMBL" id="CP014782">
    <property type="protein sequence ID" value="AQS35823.1"/>
    <property type="molecule type" value="Genomic_DNA"/>
</dbReference>
<dbReference type="Gene3D" id="3.40.30.10">
    <property type="entry name" value="Glutaredoxin"/>
    <property type="match status" value="1"/>
</dbReference>
<dbReference type="RefSeq" id="WP_077751164.1">
    <property type="nucleotide sequence ID" value="NZ_CP014782.1"/>
</dbReference>
<dbReference type="InterPro" id="IPR036249">
    <property type="entry name" value="Thioredoxin-like_sf"/>
</dbReference>
<keyword evidence="6" id="KW-1185">Reference proteome</keyword>
<protein>
    <recommendedName>
        <fullName evidence="4">Arsenate reductase</fullName>
        <ecNumber evidence="4">1.20.4.1</ecNumber>
    </recommendedName>
</protein>
<reference evidence="5 6" key="1">
    <citation type="submission" date="2016-03" db="EMBL/GenBank/DDBJ databases">
        <title>Complete genome sequence of Shewanella psychrophila WP2, a deep sea bacterium isolated from west Pacific sediment.</title>
        <authorList>
            <person name="Xu G."/>
            <person name="Jian H."/>
        </authorList>
    </citation>
    <scope>NUCLEOTIDE SEQUENCE [LARGE SCALE GENOMIC DNA]</scope>
    <source>
        <strain evidence="5 6">WP2</strain>
    </source>
</reference>
<evidence type="ECO:0000256" key="3">
    <source>
        <dbReference type="PROSITE-ProRule" id="PRU01282"/>
    </source>
</evidence>
<dbReference type="AlphaFoldDB" id="A0A1S6HJY8"/>
<dbReference type="STRING" id="225848.Sps_00629"/>
<comment type="similarity">
    <text evidence="1 3 4">Belongs to the ArsC family.</text>
</comment>
<name>A0A1S6HJY8_9GAMM</name>
<sequence length="116" mass="13168">MTMVSIIHNPRCSKSRQTLALLEERDCEIQIVEYLKSPLKKSEVESILTKLGLNARELMRTKETEYKEQDLANTNLTEEQLIQAIVDTPKLLERPIVLANDKAAIGRPPENVLAIL</sequence>
<dbReference type="Pfam" id="PF03960">
    <property type="entry name" value="ArsC"/>
    <property type="match status" value="1"/>
</dbReference>
<dbReference type="PANTHER" id="PTHR30041:SF4">
    <property type="entry name" value="ARSENATE REDUCTASE"/>
    <property type="match status" value="1"/>
</dbReference>
<evidence type="ECO:0000313" key="6">
    <source>
        <dbReference type="Proteomes" id="UP000189545"/>
    </source>
</evidence>
<evidence type="ECO:0000256" key="2">
    <source>
        <dbReference type="ARBA" id="ARBA00023002"/>
    </source>
</evidence>
<evidence type="ECO:0000256" key="4">
    <source>
        <dbReference type="RuleBase" id="RU362029"/>
    </source>
</evidence>
<dbReference type="Proteomes" id="UP000189545">
    <property type="component" value="Chromosome"/>
</dbReference>
<dbReference type="OrthoDB" id="9790554at2"/>
<dbReference type="KEGG" id="spsw:Sps_00629"/>
<dbReference type="PROSITE" id="PS51353">
    <property type="entry name" value="ARSC"/>
    <property type="match status" value="1"/>
</dbReference>
<gene>
    <name evidence="5" type="ORF">Sps_00629</name>
</gene>
<comment type="catalytic activity">
    <reaction evidence="4">
        <text>[glutaredoxin]-dithiol + arsenate + glutathione + H(+) = glutathionyl-S-S-[glutaredoxin] + arsenite + H2O</text>
        <dbReference type="Rhea" id="RHEA:22016"/>
        <dbReference type="Rhea" id="RHEA-COMP:10729"/>
        <dbReference type="Rhea" id="RHEA-COMP:17668"/>
        <dbReference type="ChEBI" id="CHEBI:15377"/>
        <dbReference type="ChEBI" id="CHEBI:15378"/>
        <dbReference type="ChEBI" id="CHEBI:29242"/>
        <dbReference type="ChEBI" id="CHEBI:29950"/>
        <dbReference type="ChEBI" id="CHEBI:48597"/>
        <dbReference type="ChEBI" id="CHEBI:57925"/>
        <dbReference type="ChEBI" id="CHEBI:146199"/>
        <dbReference type="EC" id="1.20.4.1"/>
    </reaction>
</comment>
<dbReference type="GO" id="GO:0008794">
    <property type="term" value="F:arsenate reductase (glutaredoxin) activity"/>
    <property type="evidence" value="ECO:0007669"/>
    <property type="project" value="UniProtKB-UniRule"/>
</dbReference>
<proteinExistence type="inferred from homology"/>
<organism evidence="5 6">
    <name type="scientific">Shewanella psychrophila</name>
    <dbReference type="NCBI Taxonomy" id="225848"/>
    <lineage>
        <taxon>Bacteria</taxon>
        <taxon>Pseudomonadati</taxon>
        <taxon>Pseudomonadota</taxon>
        <taxon>Gammaproteobacteria</taxon>
        <taxon>Alteromonadales</taxon>
        <taxon>Shewanellaceae</taxon>
        <taxon>Shewanella</taxon>
    </lineage>
</organism>
<dbReference type="PANTHER" id="PTHR30041">
    <property type="entry name" value="ARSENATE REDUCTASE"/>
    <property type="match status" value="1"/>
</dbReference>
<dbReference type="SUPFAM" id="SSF52833">
    <property type="entry name" value="Thioredoxin-like"/>
    <property type="match status" value="1"/>
</dbReference>
<dbReference type="InterPro" id="IPR006659">
    <property type="entry name" value="Arsenate_reductase"/>
</dbReference>
<dbReference type="InterPro" id="IPR006660">
    <property type="entry name" value="Arsenate_reductase-like"/>
</dbReference>
<dbReference type="EC" id="1.20.4.1" evidence="4"/>